<proteinExistence type="predicted"/>
<feature type="chain" id="PRO_5038392082" evidence="1">
    <location>
        <begin position="22"/>
        <end position="1379"/>
    </location>
</feature>
<dbReference type="SMART" id="SM00710">
    <property type="entry name" value="PbH1"/>
    <property type="match status" value="10"/>
</dbReference>
<keyword evidence="3" id="KW-1185">Reference proteome</keyword>
<dbReference type="InterPro" id="IPR006626">
    <property type="entry name" value="PbH1"/>
</dbReference>
<dbReference type="RefSeq" id="WP_137327507.1">
    <property type="nucleotide sequence ID" value="NZ_CP040058.1"/>
</dbReference>
<evidence type="ECO:0000313" key="3">
    <source>
        <dbReference type="Proteomes" id="UP000298653"/>
    </source>
</evidence>
<dbReference type="KEGG" id="arf:AR1Y2_0447"/>
<dbReference type="InterPro" id="IPR011050">
    <property type="entry name" value="Pectin_lyase_fold/virulence"/>
</dbReference>
<accession>A0A4P8IBE0</accession>
<reference evidence="2 3" key="1">
    <citation type="submission" date="2019-05" db="EMBL/GenBank/DDBJ databases">
        <title>Complete genome sequencing of Anaerostipes rhamnosivorans.</title>
        <authorList>
            <person name="Bui T.P.N."/>
            <person name="de Vos W.M."/>
        </authorList>
    </citation>
    <scope>NUCLEOTIDE SEQUENCE [LARGE SCALE GENOMIC DNA]</scope>
    <source>
        <strain evidence="2 3">1y2</strain>
    </source>
</reference>
<name>A0A4P8IBE0_9FIRM</name>
<organism evidence="2 3">
    <name type="scientific">Anaerostipes rhamnosivorans</name>
    <dbReference type="NCBI Taxonomy" id="1229621"/>
    <lineage>
        <taxon>Bacteria</taxon>
        <taxon>Bacillati</taxon>
        <taxon>Bacillota</taxon>
        <taxon>Clostridia</taxon>
        <taxon>Lachnospirales</taxon>
        <taxon>Lachnospiraceae</taxon>
        <taxon>Anaerostipes</taxon>
    </lineage>
</organism>
<evidence type="ECO:0000313" key="2">
    <source>
        <dbReference type="EMBL" id="QCP33901.1"/>
    </source>
</evidence>
<keyword evidence="1" id="KW-0732">Signal</keyword>
<sequence length="1379" mass="149255">MKKWGKRIVSGVIAVSLLAAASISRQKPGGNTVESIVQAGTEASFMGSLLQGEYIDVFTSWPVKEQNVFYDSLKPQERSVFFEVTNYQIIRQLTKTGRKKKDLDDLLQKLGAYFQLLRIGSVEKAKEQTVIECINEIEKTEYQSADEYVKQLIPEKQTCYMEFYLALNQAWKDKKDIQDAVDELYKKLGFKEEKKQDSPTTAVIKSSRTVQQKAAAKAVSDGFSNFKAVSSLKEMKDAIDSVKKGEKLAVRVDKGFNVTSAIKTNGRHVKLYADSVSGHNLNRTSAYKGAMIEVNGGSLTLGAYDGDGRAKNTLYINGKNVTATASLIEVTSGQLYLNKYSRIMDGYYLADFAGGGGVTLESGTSCYMFGGKIDGCQAANSKDVSSSSPKSSHGGGIVVNDKASFYMFSGSVERCKAVHGGGIMVYGTARLYGGTITDCAAVNKKNDALGGAVKVQGAFSTDGKTTSVTGDFAAWKYTRSNTWSVNGKDGYEQASTSGAVLKNNQANAGGSVCINNGSKGTIQDCNIYGNQSTGNGAGICLSNGSYKKGASLEIKNGAGIHGNTSSGYGGGVYCADSVKGSISGGSVYNNTASYGAGIYHEAEFLMSGGTVRNNQSANSGGGFYAKGKLVTTGGEVAGNTAKTYGGGAIIKSAGASISGVRIKSNSAAVNGGGVQLDGQAVVSNAAVSENTASAKGGGISVSTAGGLQMNKGTVSGNTAKSNGGGINADGTCKVNGSNLTGNQVNGDGGAVYVGSGTFTTFQANQAVNIEGNSAAKNGAGIYNKNVTVLNNNAHILINQCKNGSEHNVFHAGSQLLVEGNAEIKQEVYLTKDRFITASSKYFSSANSLTMKISMDSSNVRNGYAVVKGDIPDTRDSSYKAGDTLLHNQAAEGRFAYTGTCYGLRPGNLKKSSSGCVPYSIVLSQAYKICYDKNSTQEVRNMPTAAVKHWEEDMRLSELVPSSGSGVFVAWNTRSDGTGNGYQPGNLYTANEDVILFALWPHYKVEYVPGIQGTNGVTDSQEQNKSEDILLRKNGFRSSEGKFICWKQDAYKARKRNEMEAAGYTDLKTERDGQGQDYVFGFSKNLRRGNLNSNSENAGSLLDVDDIFIMKGQWDFKPDIILKDKMIFRENEKVNRKKLLELVESCHDIEDGDLMKRIQISKIQYGMTKKGKKPKDVIFSNGMENSDLMNTYFMLLDKNETVNVKITFQVEDSAGNLTTKEGFVYVNYNHPPKLHSYNLAYYQQELETKDQIVLKEIIENCKVEDIEDDEQGIKIPVSVVEPIPLQIEKLKAAGKHKIVYKAVDSLGKETKLETELYIAEGSPYLDSYIYRVRFINKDYLHTLDQNSKWRKNLDLNKKLVTQLEKTENDVLMKYKFQSNK</sequence>
<dbReference type="SUPFAM" id="SSF51126">
    <property type="entry name" value="Pectin lyase-like"/>
    <property type="match status" value="2"/>
</dbReference>
<evidence type="ECO:0000256" key="1">
    <source>
        <dbReference type="SAM" id="SignalP"/>
    </source>
</evidence>
<dbReference type="EMBL" id="CP040058">
    <property type="protein sequence ID" value="QCP33901.1"/>
    <property type="molecule type" value="Genomic_DNA"/>
</dbReference>
<dbReference type="Proteomes" id="UP000298653">
    <property type="component" value="Chromosome"/>
</dbReference>
<dbReference type="OrthoDB" id="2061954at2"/>
<protein>
    <submittedName>
        <fullName evidence="2">Putative extracellular nuclease</fullName>
    </submittedName>
</protein>
<gene>
    <name evidence="2" type="ORF">AR1Y2_0447</name>
</gene>
<feature type="signal peptide" evidence="1">
    <location>
        <begin position="1"/>
        <end position="21"/>
    </location>
</feature>